<gene>
    <name evidence="3" type="ORF">BN946_scf184842.g18</name>
</gene>
<dbReference type="Proteomes" id="UP000029665">
    <property type="component" value="Unassembled WGS sequence"/>
</dbReference>
<reference evidence="3" key="1">
    <citation type="submission" date="2014-01" db="EMBL/GenBank/DDBJ databases">
        <title>The genome of the white-rot fungus Pycnoporus cinnabarinus: a basidiomycete model with a versatile arsenal for lignocellulosic biomass breakdown.</title>
        <authorList>
            <person name="Levasseur A."/>
            <person name="Lomascolo A."/>
            <person name="Ruiz-Duenas F.J."/>
            <person name="Uzan E."/>
            <person name="Piumi F."/>
            <person name="Kues U."/>
            <person name="Ram A.F.J."/>
            <person name="Murat C."/>
            <person name="Haon M."/>
            <person name="Benoit I."/>
            <person name="Arfi Y."/>
            <person name="Chevret D."/>
            <person name="Drula E."/>
            <person name="Kwon M.J."/>
            <person name="Gouret P."/>
            <person name="Lesage-Meessen L."/>
            <person name="Lombard V."/>
            <person name="Mariette J."/>
            <person name="Noirot C."/>
            <person name="Park J."/>
            <person name="Patyshakuliyeva A."/>
            <person name="Wieneger R.A.B."/>
            <person name="Wosten H.A.B."/>
            <person name="Martin F."/>
            <person name="Coutinho P.M."/>
            <person name="de Vries R."/>
            <person name="Martinez A.T."/>
            <person name="Klopp C."/>
            <person name="Pontarotti P."/>
            <person name="Henrissat B."/>
            <person name="Record E."/>
        </authorList>
    </citation>
    <scope>NUCLEOTIDE SEQUENCE [LARGE SCALE GENOMIC DNA]</scope>
    <source>
        <strain evidence="3">BRFM137</strain>
    </source>
</reference>
<feature type="transmembrane region" description="Helical" evidence="2">
    <location>
        <begin position="500"/>
        <end position="520"/>
    </location>
</feature>
<accession>A0A060S1T6</accession>
<evidence type="ECO:0000313" key="4">
    <source>
        <dbReference type="Proteomes" id="UP000029665"/>
    </source>
</evidence>
<proteinExistence type="predicted"/>
<organism evidence="3 4">
    <name type="scientific">Pycnoporus cinnabarinus</name>
    <name type="common">Cinnabar-red polypore</name>
    <name type="synonym">Trametes cinnabarina</name>
    <dbReference type="NCBI Taxonomy" id="5643"/>
    <lineage>
        <taxon>Eukaryota</taxon>
        <taxon>Fungi</taxon>
        <taxon>Dikarya</taxon>
        <taxon>Basidiomycota</taxon>
        <taxon>Agaricomycotina</taxon>
        <taxon>Agaricomycetes</taxon>
        <taxon>Polyporales</taxon>
        <taxon>Polyporaceae</taxon>
        <taxon>Trametes</taxon>
    </lineage>
</organism>
<comment type="caution">
    <text evidence="3">The sequence shown here is derived from an EMBL/GenBank/DDBJ whole genome shotgun (WGS) entry which is preliminary data.</text>
</comment>
<name>A0A060S1T6_PYCCI</name>
<keyword evidence="2" id="KW-0812">Transmembrane</keyword>
<dbReference type="AlphaFoldDB" id="A0A060S1T6"/>
<evidence type="ECO:0000256" key="1">
    <source>
        <dbReference type="SAM" id="MobiDB-lite"/>
    </source>
</evidence>
<keyword evidence="2" id="KW-0472">Membrane</keyword>
<dbReference type="HOGENOM" id="CLU_520869_0_0_1"/>
<evidence type="ECO:0000256" key="2">
    <source>
        <dbReference type="SAM" id="Phobius"/>
    </source>
</evidence>
<keyword evidence="2" id="KW-1133">Transmembrane helix</keyword>
<evidence type="ECO:0000313" key="3">
    <source>
        <dbReference type="EMBL" id="CDO68255.1"/>
    </source>
</evidence>
<sequence>MRSPPAFLWSANGGSPGTTIDDLCSGVERFPPRKQAVPPFLRRVFRSVSNLSLRSPTLDGARSPKLPSPGSLGAPYHKTWRPTFYTPALRQPRALPIPEDFSLKLLSALTRAEERMKAKSSGACAGLIDDPTSNYGASQDDEPVEVLDSLSTNVDSARAEEDVLGSEGVSSSIEHDSSSARRIKVQLYTIGLDTVLVDPEATGAWDSPMSNATTVEESASESEVSNMVIQEEDGIPESGNRMSMSDIDPFLEGTEWRSIEGSAARVVPSMLSLTSSLSHVHSTELDADVVKPPSGDAQLAPPAVERSTSVAQDCCSLTHETLPTTAETIIRLPSPSISRHSESPGQNDTSSTVPGSEAARNADPAISPGPLRPTVDDNATINPSSNLIEDRKVTPWPAFPFYVDEFPPIELPSLPAELDAVLLAASASSDSVEFAEEIYLVQMPITPLMLFTVELTYDTGAASCGPGFPLSYPCCSSDPRGADVLPGGSQWEASAHWDSLSTGMVCVAVVGSVVLLYVAFSAC</sequence>
<feature type="region of interest" description="Disordered" evidence="1">
    <location>
        <begin position="325"/>
        <end position="383"/>
    </location>
</feature>
<dbReference type="OrthoDB" id="2755008at2759"/>
<keyword evidence="4" id="KW-1185">Reference proteome</keyword>
<dbReference type="EMBL" id="CCBP010000010">
    <property type="protein sequence ID" value="CDO68255.1"/>
    <property type="molecule type" value="Genomic_DNA"/>
</dbReference>
<feature type="compositionally biased region" description="Polar residues" evidence="1">
    <location>
        <begin position="335"/>
        <end position="354"/>
    </location>
</feature>
<protein>
    <submittedName>
        <fullName evidence="3">Uncharacterized protein</fullName>
    </submittedName>
</protein>